<organism evidence="2 3">
    <name type="scientific">Vitis vinifera</name>
    <name type="common">Grape</name>
    <dbReference type="NCBI Taxonomy" id="29760"/>
    <lineage>
        <taxon>Eukaryota</taxon>
        <taxon>Viridiplantae</taxon>
        <taxon>Streptophyta</taxon>
        <taxon>Embryophyta</taxon>
        <taxon>Tracheophyta</taxon>
        <taxon>Spermatophyta</taxon>
        <taxon>Magnoliopsida</taxon>
        <taxon>eudicotyledons</taxon>
        <taxon>Gunneridae</taxon>
        <taxon>Pentapetalae</taxon>
        <taxon>rosids</taxon>
        <taxon>Vitales</taxon>
        <taxon>Vitaceae</taxon>
        <taxon>Viteae</taxon>
        <taxon>Vitis</taxon>
    </lineage>
</organism>
<evidence type="ECO:0000313" key="3">
    <source>
        <dbReference type="Proteomes" id="UP000288805"/>
    </source>
</evidence>
<dbReference type="PANTHER" id="PTHR46890">
    <property type="entry name" value="NON-LTR RETROLELEMENT REVERSE TRANSCRIPTASE-LIKE PROTEIN-RELATED"/>
    <property type="match status" value="1"/>
</dbReference>
<dbReference type="InterPro" id="IPR043502">
    <property type="entry name" value="DNA/RNA_pol_sf"/>
</dbReference>
<gene>
    <name evidence="2" type="primary">HST1_3</name>
    <name evidence="2" type="ORF">CK203_006820</name>
</gene>
<dbReference type="Pfam" id="PF14111">
    <property type="entry name" value="DUF4283"/>
    <property type="match status" value="1"/>
</dbReference>
<sequence length="1249" mass="140106">MQSCGICQTDGMLGYFQHVKLTLHYQSLPFWLALMRDLVSKPKIVAPAAGDGSVDNNPGSGSGQVDNEKRKLQSFVNDDICGTMLDVCFQRLLKREKVLPGTSFSLGPLELWSDDFEGKGEFSQYRSRLLELARFVASDKPLIAAIKVSERIATIIKSLLLSPMSAQDIAVMESMPMALENIASVVFDGSNEYLGGSSETQLALCRIFEGLLQQLLSLKWTEPALVEVLGHYLDALGLFLKYFPEGVGSVINKLFELLTSLPFVVKDPKTSSARYARLQICTSFVRLAKSAEKSLLPHMKGVKACCRGELVQRFVKSWEDGGRKFKLESRANEVGRFLLCSVVDLEAKRYCLVFPEGKGILGGWVLLAEKLRSLGVLTRDEPRGVFAYYRTGCRDWASEGRAKNSYVDAVKTREKILGEVVWLQLGEKDVLSGREFLDRCLVGRWRKSLVSAPDLSALGSWGRSHLNIKGGVKFARLGGPFIPIEFEDKEEADKVLLRGHRWFKESFLHLDMWDPKVGCSQNGERFKEVWVAVGSSCYAIQLWWEVQPWVSEVASVIRNETGKEQEVRDDGGGDSCADFNVEKAQTHGQPAKVAMLCEVGEGGCRKDRKAELSDLVLARGAEVDVTRGSLQTVWEEIPNIGPVTQVSSSLGRVREMVMERRPTEEGQVSGALKEHLEVGWPMMVPLKGPVVLGSSPPALNLTEITDEALMEEASRYTDCYTCSLFSLGKRDFSPSSTPSGRDGETKIQEVSRGIIRSLGVGRFLEWGAVDSRGAAGNCEDGFMWTFTRVYGPTTRRDRECFWEELGAINGLWNGPWCVVGDFNTILSSKERSRGGSLNSNMRRFSEVIEDLELKDLPLVGGPFTWNGGCVLPRPVFDHFSILLDGGGLRRDSFPFRFENMWLKVEGFKDLLKSWWEGDNFSGFSSFILAEKLKVLKAKLKEWNRDIFGRVEYRKDLALEQVEFWDVKEKISRLSLEELEARKEAREEYKKWVLLEEITWRQKSREVWLKEGDRNTEEEVFDALLGCNGDKAPGLDDFSMAFWPISLVGSLYKWLAKVLANRLKKVVGKVVSKAQGAFVEGRQILDAVLIANEAIDSTLKNNENDILCKLNIEKAYDNVDWSFLLTVLQKMGFGEKWIGWIKWCISIASFSVLVNGTPTSFFQSSRGLRQGDPLSPHLFVIAMEVFSSLLKRAVDGGFLLGCRVKGRSEEGVLISYLLFADDTLVNYKASQDHLTYLSWLLMWFEAVSGL</sequence>
<dbReference type="EMBL" id="QGNW01000010">
    <property type="protein sequence ID" value="RVX18763.1"/>
    <property type="molecule type" value="Genomic_DNA"/>
</dbReference>
<dbReference type="AlphaFoldDB" id="A0A438KC26"/>
<comment type="caution">
    <text evidence="2">The sequence shown here is derived from an EMBL/GenBank/DDBJ whole genome shotgun (WGS) entry which is preliminary data.</text>
</comment>
<dbReference type="PROSITE" id="PS50878">
    <property type="entry name" value="RT_POL"/>
    <property type="match status" value="1"/>
</dbReference>
<dbReference type="InterPro" id="IPR011989">
    <property type="entry name" value="ARM-like"/>
</dbReference>
<dbReference type="SUPFAM" id="SSF56219">
    <property type="entry name" value="DNase I-like"/>
    <property type="match status" value="1"/>
</dbReference>
<dbReference type="InterPro" id="IPR025558">
    <property type="entry name" value="DUF4283"/>
</dbReference>
<dbReference type="Gene3D" id="1.25.10.10">
    <property type="entry name" value="Leucine-rich Repeat Variant"/>
    <property type="match status" value="1"/>
</dbReference>
<accession>A0A438KC26</accession>
<dbReference type="InterPro" id="IPR052343">
    <property type="entry name" value="Retrotransposon-Effector_Assoc"/>
</dbReference>
<dbReference type="InterPro" id="IPR000477">
    <property type="entry name" value="RT_dom"/>
</dbReference>
<dbReference type="PANTHER" id="PTHR46890:SF50">
    <property type="entry name" value="RNA-DIRECTED DNA POLYMERASE, EUKARYOTA, REVERSE TRANSCRIPTASE ZINC-BINDING DOMAIN PROTEIN-RELATED"/>
    <property type="match status" value="1"/>
</dbReference>
<reference evidence="2 3" key="1">
    <citation type="journal article" date="2018" name="PLoS Genet.">
        <title>Population sequencing reveals clonal diversity and ancestral inbreeding in the grapevine cultivar Chardonnay.</title>
        <authorList>
            <person name="Roach M.J."/>
            <person name="Johnson D.L."/>
            <person name="Bohlmann J."/>
            <person name="van Vuuren H.J."/>
            <person name="Jones S.J."/>
            <person name="Pretorius I.S."/>
            <person name="Schmidt S.A."/>
            <person name="Borneman A.R."/>
        </authorList>
    </citation>
    <scope>NUCLEOTIDE SEQUENCE [LARGE SCALE GENOMIC DNA]</scope>
    <source>
        <strain evidence="3">cv. Chardonnay</strain>
        <tissue evidence="2">Leaf</tissue>
    </source>
</reference>
<name>A0A438KC26_VITVI</name>
<dbReference type="Pfam" id="PF00078">
    <property type="entry name" value="RVT_1"/>
    <property type="match status" value="1"/>
</dbReference>
<dbReference type="Pfam" id="PF19273">
    <property type="entry name" value="Exportin-5"/>
    <property type="match status" value="1"/>
</dbReference>
<dbReference type="InterPro" id="IPR036691">
    <property type="entry name" value="Endo/exonu/phosph_ase_sf"/>
</dbReference>
<evidence type="ECO:0000313" key="2">
    <source>
        <dbReference type="EMBL" id="RVX18763.1"/>
    </source>
</evidence>
<dbReference type="SUPFAM" id="SSF56672">
    <property type="entry name" value="DNA/RNA polymerases"/>
    <property type="match status" value="1"/>
</dbReference>
<protein>
    <submittedName>
        <fullName evidence="2">Protein HASTY 1</fullName>
    </submittedName>
</protein>
<feature type="domain" description="Reverse transcriptase" evidence="1">
    <location>
        <begin position="1009"/>
        <end position="1249"/>
    </location>
</feature>
<dbReference type="InterPro" id="IPR045478">
    <property type="entry name" value="Exportin-5_C"/>
</dbReference>
<dbReference type="SUPFAM" id="SSF48371">
    <property type="entry name" value="ARM repeat"/>
    <property type="match status" value="1"/>
</dbReference>
<proteinExistence type="predicted"/>
<dbReference type="CDD" id="cd01650">
    <property type="entry name" value="RT_nLTR_like"/>
    <property type="match status" value="1"/>
</dbReference>
<evidence type="ECO:0000259" key="1">
    <source>
        <dbReference type="PROSITE" id="PS50878"/>
    </source>
</evidence>
<dbReference type="Proteomes" id="UP000288805">
    <property type="component" value="Unassembled WGS sequence"/>
</dbReference>
<dbReference type="Gene3D" id="3.60.10.10">
    <property type="entry name" value="Endonuclease/exonuclease/phosphatase"/>
    <property type="match status" value="1"/>
</dbReference>
<dbReference type="InterPro" id="IPR016024">
    <property type="entry name" value="ARM-type_fold"/>
</dbReference>